<protein>
    <recommendedName>
        <fullName evidence="3">Esterase</fullName>
    </recommendedName>
</protein>
<dbReference type="AlphaFoldDB" id="A0A383C0E4"/>
<sequence length="234" mass="25725">MEVLKQTSPATDAAAPNACPSKMVPSSSVRMALGPKPDIGGETRGTAPNRQAPGKTENNLAKRGGVTVKRHSPTLRRMKNFPTLAKLIIAGSLFTPSAFAQQEKYPLHPDSEKQLGVPSGKVTQAKFTESRVYPGTNRDYWVYVPAQYKRSHAASLMVFQDGKAYVNGATFNALDNLIHQAELPVMIGVFINPGVVSPQNENAQARFNRSLEYDDISERYSQFLIDELLPHIEQ</sequence>
<reference evidence="2" key="1">
    <citation type="submission" date="2018-05" db="EMBL/GenBank/DDBJ databases">
        <authorList>
            <person name="Lanie J.A."/>
            <person name="Ng W.-L."/>
            <person name="Kazmierczak K.M."/>
            <person name="Andrzejewski T.M."/>
            <person name="Davidsen T.M."/>
            <person name="Wayne K.J."/>
            <person name="Tettelin H."/>
            <person name="Glass J.I."/>
            <person name="Rusch D."/>
            <person name="Podicherti R."/>
            <person name="Tsui H.-C.T."/>
            <person name="Winkler M.E."/>
        </authorList>
    </citation>
    <scope>NUCLEOTIDE SEQUENCE</scope>
</reference>
<dbReference type="Pfam" id="PF00756">
    <property type="entry name" value="Esterase"/>
    <property type="match status" value="1"/>
</dbReference>
<dbReference type="EMBL" id="UINC01204764">
    <property type="protein sequence ID" value="SVE25644.1"/>
    <property type="molecule type" value="Genomic_DNA"/>
</dbReference>
<feature type="compositionally biased region" description="Polar residues" evidence="1">
    <location>
        <begin position="1"/>
        <end position="10"/>
    </location>
</feature>
<proteinExistence type="predicted"/>
<accession>A0A383C0E4</accession>
<feature type="region of interest" description="Disordered" evidence="1">
    <location>
        <begin position="1"/>
        <end position="64"/>
    </location>
</feature>
<evidence type="ECO:0000313" key="2">
    <source>
        <dbReference type="EMBL" id="SVE25644.1"/>
    </source>
</evidence>
<dbReference type="InterPro" id="IPR029058">
    <property type="entry name" value="AB_hydrolase_fold"/>
</dbReference>
<dbReference type="SUPFAM" id="SSF53474">
    <property type="entry name" value="alpha/beta-Hydrolases"/>
    <property type="match status" value="1"/>
</dbReference>
<organism evidence="2">
    <name type="scientific">marine metagenome</name>
    <dbReference type="NCBI Taxonomy" id="408172"/>
    <lineage>
        <taxon>unclassified sequences</taxon>
        <taxon>metagenomes</taxon>
        <taxon>ecological metagenomes</taxon>
    </lineage>
</organism>
<dbReference type="Gene3D" id="3.40.50.1820">
    <property type="entry name" value="alpha/beta hydrolase"/>
    <property type="match status" value="1"/>
</dbReference>
<evidence type="ECO:0008006" key="3">
    <source>
        <dbReference type="Google" id="ProtNLM"/>
    </source>
</evidence>
<gene>
    <name evidence="2" type="ORF">METZ01_LOCUS478498</name>
</gene>
<evidence type="ECO:0000256" key="1">
    <source>
        <dbReference type="SAM" id="MobiDB-lite"/>
    </source>
</evidence>
<dbReference type="PANTHER" id="PTHR48098">
    <property type="entry name" value="ENTEROCHELIN ESTERASE-RELATED"/>
    <property type="match status" value="1"/>
</dbReference>
<dbReference type="PANTHER" id="PTHR48098:SF3">
    <property type="entry name" value="IRON(III) ENTEROBACTIN ESTERASE"/>
    <property type="match status" value="1"/>
</dbReference>
<feature type="non-terminal residue" evidence="2">
    <location>
        <position position="234"/>
    </location>
</feature>
<dbReference type="InterPro" id="IPR050583">
    <property type="entry name" value="Mycobacterial_A85_antigen"/>
</dbReference>
<dbReference type="InterPro" id="IPR000801">
    <property type="entry name" value="Esterase-like"/>
</dbReference>
<name>A0A383C0E4_9ZZZZ</name>